<comment type="caution">
    <text evidence="1">The sequence shown here is derived from an EMBL/GenBank/DDBJ whole genome shotgun (WGS) entry which is preliminary data.</text>
</comment>
<dbReference type="EMBL" id="BOQT01000025">
    <property type="protein sequence ID" value="GIN23088.1"/>
    <property type="molecule type" value="Genomic_DNA"/>
</dbReference>
<gene>
    <name evidence="1" type="ORF">J1TS3_42220</name>
</gene>
<dbReference type="RefSeq" id="WP_249412745.1">
    <property type="nucleotide sequence ID" value="NZ_BOQT01000025.1"/>
</dbReference>
<name>A0ABQ4KD35_9BACI</name>
<organism evidence="1 2">
    <name type="scientific">Siminovitchia fordii</name>
    <dbReference type="NCBI Taxonomy" id="254759"/>
    <lineage>
        <taxon>Bacteria</taxon>
        <taxon>Bacillati</taxon>
        <taxon>Bacillota</taxon>
        <taxon>Bacilli</taxon>
        <taxon>Bacillales</taxon>
        <taxon>Bacillaceae</taxon>
        <taxon>Siminovitchia</taxon>
    </lineage>
</organism>
<evidence type="ECO:0008006" key="3">
    <source>
        <dbReference type="Google" id="ProtNLM"/>
    </source>
</evidence>
<evidence type="ECO:0000313" key="2">
    <source>
        <dbReference type="Proteomes" id="UP000680279"/>
    </source>
</evidence>
<sequence>MNNKTVETIETAEKWVELSNQKNLEGLSKITSNELELIGPKGIGVINHQELGKWIERANLQLATIEKYAKDHFIVLVQQGTWLNDDDTIKGQAIVFTVFKVVDGQVHFLARYDKKHLKLVD</sequence>
<protein>
    <recommendedName>
        <fullName evidence="3">Nuclear transport factor 2 family protein</fullName>
    </recommendedName>
</protein>
<proteinExistence type="predicted"/>
<evidence type="ECO:0000313" key="1">
    <source>
        <dbReference type="EMBL" id="GIN23088.1"/>
    </source>
</evidence>
<keyword evidence="2" id="KW-1185">Reference proteome</keyword>
<reference evidence="1 2" key="1">
    <citation type="submission" date="2021-03" db="EMBL/GenBank/DDBJ databases">
        <title>Antimicrobial resistance genes in bacteria isolated from Japanese honey, and their potential for conferring macrolide and lincosamide resistance in the American foulbrood pathogen Paenibacillus larvae.</title>
        <authorList>
            <person name="Okamoto M."/>
            <person name="Kumagai M."/>
            <person name="Kanamori H."/>
            <person name="Takamatsu D."/>
        </authorList>
    </citation>
    <scope>NUCLEOTIDE SEQUENCE [LARGE SCALE GENOMIC DNA]</scope>
    <source>
        <strain evidence="1 2">J1TS3</strain>
    </source>
</reference>
<dbReference type="Proteomes" id="UP000680279">
    <property type="component" value="Unassembled WGS sequence"/>
</dbReference>
<accession>A0ABQ4KD35</accession>